<feature type="binding site" evidence="7">
    <location>
        <position position="113"/>
    </location>
    <ligand>
        <name>Zn(2+)</name>
        <dbReference type="ChEBI" id="CHEBI:29105"/>
        <label>1</label>
    </ligand>
</feature>
<dbReference type="InterPro" id="IPR035680">
    <property type="entry name" value="Clx_II_MBL"/>
</dbReference>
<dbReference type="HAMAP" id="MF_01374">
    <property type="entry name" value="Glyoxalase_2"/>
    <property type="match status" value="1"/>
</dbReference>
<dbReference type="SMART" id="SM00849">
    <property type="entry name" value="Lactamase_B"/>
    <property type="match status" value="1"/>
</dbReference>
<evidence type="ECO:0000256" key="1">
    <source>
        <dbReference type="ARBA" id="ARBA00001623"/>
    </source>
</evidence>
<dbReference type="InterPro" id="IPR001279">
    <property type="entry name" value="Metallo-B-lactamas"/>
</dbReference>
<evidence type="ECO:0000256" key="3">
    <source>
        <dbReference type="ARBA" id="ARBA00006759"/>
    </source>
</evidence>
<keyword evidence="6 7" id="KW-0862">Zinc</keyword>
<reference evidence="9 10" key="2">
    <citation type="submission" date="2018-06" db="EMBL/GenBank/DDBJ databases">
        <title>Metagenomic assembly of (sub)arctic Cyanobacteria and their associated microbiome from non-axenic cultures.</title>
        <authorList>
            <person name="Baurain D."/>
        </authorList>
    </citation>
    <scope>NUCLEOTIDE SEQUENCE [LARGE SCALE GENOMIC DNA]</scope>
    <source>
        <strain evidence="9">ULC066bin1</strain>
    </source>
</reference>
<dbReference type="PANTHER" id="PTHR43705:SF1">
    <property type="entry name" value="HYDROXYACYLGLUTATHIONE HYDROLASE GLOB"/>
    <property type="match status" value="1"/>
</dbReference>
<comment type="subunit">
    <text evidence="7">Monomer.</text>
</comment>
<organism evidence="9 10">
    <name type="scientific">Pseudanabaena frigida</name>
    <dbReference type="NCBI Taxonomy" id="945775"/>
    <lineage>
        <taxon>Bacteria</taxon>
        <taxon>Bacillati</taxon>
        <taxon>Cyanobacteriota</taxon>
        <taxon>Cyanophyceae</taxon>
        <taxon>Pseudanabaenales</taxon>
        <taxon>Pseudanabaenaceae</taxon>
        <taxon>Pseudanabaena</taxon>
    </lineage>
</organism>
<comment type="function">
    <text evidence="7">Thiolesterase that catalyzes the hydrolysis of S-D-lactoyl-glutathione to form glutathione and D-lactic acid.</text>
</comment>
<evidence type="ECO:0000256" key="6">
    <source>
        <dbReference type="ARBA" id="ARBA00022833"/>
    </source>
</evidence>
<evidence type="ECO:0000256" key="7">
    <source>
        <dbReference type="HAMAP-Rule" id="MF_01374"/>
    </source>
</evidence>
<protein>
    <recommendedName>
        <fullName evidence="7">Hydroxyacylglutathione hydrolase</fullName>
        <ecNumber evidence="7">3.1.2.6</ecNumber>
    </recommendedName>
    <alternativeName>
        <fullName evidence="7">Glyoxalase II</fullName>
        <shortName evidence="7">Glx II</shortName>
    </alternativeName>
</protein>
<feature type="binding site" evidence="7">
    <location>
        <position position="56"/>
    </location>
    <ligand>
        <name>Zn(2+)</name>
        <dbReference type="ChEBI" id="CHEBI:29105"/>
        <label>1</label>
    </ligand>
</feature>
<gene>
    <name evidence="7 9" type="primary">gloB</name>
    <name evidence="9" type="ORF">DCF19_05855</name>
</gene>
<evidence type="ECO:0000256" key="2">
    <source>
        <dbReference type="ARBA" id="ARBA00004963"/>
    </source>
</evidence>
<dbReference type="InterPro" id="IPR017782">
    <property type="entry name" value="Hydroxyacylglutathione_Hdrlase"/>
</dbReference>
<evidence type="ECO:0000259" key="8">
    <source>
        <dbReference type="SMART" id="SM00849"/>
    </source>
</evidence>
<keyword evidence="5 7" id="KW-0378">Hydrolase</keyword>
<comment type="caution">
    <text evidence="9">The sequence shown here is derived from an EMBL/GenBank/DDBJ whole genome shotgun (WGS) entry which is preliminary data.</text>
</comment>
<evidence type="ECO:0000313" key="9">
    <source>
        <dbReference type="EMBL" id="PZO43461.1"/>
    </source>
</evidence>
<reference evidence="9 10" key="1">
    <citation type="submission" date="2018-04" db="EMBL/GenBank/DDBJ databases">
        <authorList>
            <person name="Go L.Y."/>
            <person name="Mitchell J.A."/>
        </authorList>
    </citation>
    <scope>NUCLEOTIDE SEQUENCE [LARGE SCALE GENOMIC DNA]</scope>
    <source>
        <strain evidence="9">ULC066bin1</strain>
    </source>
</reference>
<evidence type="ECO:0000313" key="10">
    <source>
        <dbReference type="Proteomes" id="UP000249467"/>
    </source>
</evidence>
<evidence type="ECO:0000256" key="4">
    <source>
        <dbReference type="ARBA" id="ARBA00022723"/>
    </source>
</evidence>
<dbReference type="UniPathway" id="UPA00619">
    <property type="reaction ID" value="UER00676"/>
</dbReference>
<dbReference type="GO" id="GO:0004416">
    <property type="term" value="F:hydroxyacylglutathione hydrolase activity"/>
    <property type="evidence" value="ECO:0007669"/>
    <property type="project" value="UniProtKB-UniRule"/>
</dbReference>
<dbReference type="EC" id="3.1.2.6" evidence="7"/>
<comment type="cofactor">
    <cofactor evidence="7">
        <name>Zn(2+)</name>
        <dbReference type="ChEBI" id="CHEBI:29105"/>
    </cofactor>
    <text evidence="7">Binds 2 Zn(2+) ions per subunit.</text>
</comment>
<dbReference type="InterPro" id="IPR032282">
    <property type="entry name" value="HAGH_C"/>
</dbReference>
<dbReference type="EMBL" id="QBML01000005">
    <property type="protein sequence ID" value="PZO43461.1"/>
    <property type="molecule type" value="Genomic_DNA"/>
</dbReference>
<dbReference type="PANTHER" id="PTHR43705">
    <property type="entry name" value="HYDROXYACYLGLUTATHIONE HYDROLASE"/>
    <property type="match status" value="1"/>
</dbReference>
<comment type="catalytic activity">
    <reaction evidence="1 7">
        <text>an S-(2-hydroxyacyl)glutathione + H2O = a 2-hydroxy carboxylate + glutathione + H(+)</text>
        <dbReference type="Rhea" id="RHEA:21864"/>
        <dbReference type="ChEBI" id="CHEBI:15377"/>
        <dbReference type="ChEBI" id="CHEBI:15378"/>
        <dbReference type="ChEBI" id="CHEBI:57925"/>
        <dbReference type="ChEBI" id="CHEBI:58896"/>
        <dbReference type="ChEBI" id="CHEBI:71261"/>
        <dbReference type="EC" id="3.1.2.6"/>
    </reaction>
</comment>
<feature type="binding site" evidence="7">
    <location>
        <position position="59"/>
    </location>
    <ligand>
        <name>Zn(2+)</name>
        <dbReference type="ChEBI" id="CHEBI:29105"/>
        <label>2</label>
    </ligand>
</feature>
<proteinExistence type="inferred from homology"/>
<dbReference type="CDD" id="cd07723">
    <property type="entry name" value="hydroxyacylglutathione_hydrolase_MBL-fold"/>
    <property type="match status" value="1"/>
</dbReference>
<comment type="pathway">
    <text evidence="2 7">Secondary metabolite metabolism; methylglyoxal degradation; (R)-lactate from methylglyoxal: step 2/2.</text>
</comment>
<accession>A0A2W4Y7Q0</accession>
<dbReference type="NCBIfam" id="TIGR03413">
    <property type="entry name" value="GSH_gloB"/>
    <property type="match status" value="1"/>
</dbReference>
<dbReference type="PIRSF" id="PIRSF005457">
    <property type="entry name" value="Glx"/>
    <property type="match status" value="1"/>
</dbReference>
<name>A0A2W4Y7Q0_9CYAN</name>
<feature type="binding site" evidence="7">
    <location>
        <position position="174"/>
    </location>
    <ligand>
        <name>Zn(2+)</name>
        <dbReference type="ChEBI" id="CHEBI:29105"/>
        <label>2</label>
    </ligand>
</feature>
<dbReference type="SUPFAM" id="SSF56281">
    <property type="entry name" value="Metallo-hydrolase/oxidoreductase"/>
    <property type="match status" value="1"/>
</dbReference>
<dbReference type="AlphaFoldDB" id="A0A2W4Y7Q0"/>
<comment type="similarity">
    <text evidence="3 7">Belongs to the metallo-beta-lactamase superfamily. Glyoxalase II family.</text>
</comment>
<dbReference type="Proteomes" id="UP000249467">
    <property type="component" value="Unassembled WGS sequence"/>
</dbReference>
<feature type="binding site" evidence="7">
    <location>
        <position position="54"/>
    </location>
    <ligand>
        <name>Zn(2+)</name>
        <dbReference type="ChEBI" id="CHEBI:29105"/>
        <label>1</label>
    </ligand>
</feature>
<dbReference type="InterPro" id="IPR036866">
    <property type="entry name" value="RibonucZ/Hydroxyglut_hydro"/>
</dbReference>
<dbReference type="GO" id="GO:0019243">
    <property type="term" value="P:methylglyoxal catabolic process to D-lactate via S-lactoyl-glutathione"/>
    <property type="evidence" value="ECO:0007669"/>
    <property type="project" value="UniProtKB-UniRule"/>
</dbReference>
<feature type="binding site" evidence="7">
    <location>
        <position position="136"/>
    </location>
    <ligand>
        <name>Zn(2+)</name>
        <dbReference type="ChEBI" id="CHEBI:29105"/>
        <label>2</label>
    </ligand>
</feature>
<dbReference type="Gene3D" id="3.60.15.10">
    <property type="entry name" value="Ribonuclease Z/Hydroxyacylglutathione hydrolase-like"/>
    <property type="match status" value="1"/>
</dbReference>
<sequence>MNVYRLAVLSDNYVFVLHDPEQNIAAVVDPAIAEPVLAKLEELGAPLVAIFNTHHHGDHVGGNSALIKKFPEAIVYGGEKDRDRIPHQQVFLKGGDRVKFGDREAQVFFVPGHTYAHIAYYFPPVGNRGGELFCGDTLFAGGCGRLFEGTPAQMLASLDQLRQLPDDTRVWCAHEYTLGNLKFALTVDADNLDLQERMTTATAMRQRGEATVPTTIGLEKRTNPFMRWDFPALQRSAGIEIPDRVFAKIRGQKDNFAG</sequence>
<keyword evidence="4 7" id="KW-0479">Metal-binding</keyword>
<dbReference type="Pfam" id="PF16123">
    <property type="entry name" value="HAGH_C"/>
    <property type="match status" value="1"/>
</dbReference>
<evidence type="ECO:0000256" key="5">
    <source>
        <dbReference type="ARBA" id="ARBA00022801"/>
    </source>
</evidence>
<dbReference type="Pfam" id="PF00753">
    <property type="entry name" value="Lactamase_B"/>
    <property type="match status" value="1"/>
</dbReference>
<dbReference type="InterPro" id="IPR050110">
    <property type="entry name" value="Glyoxalase_II_hydrolase"/>
</dbReference>
<feature type="domain" description="Metallo-beta-lactamase" evidence="8">
    <location>
        <begin position="11"/>
        <end position="174"/>
    </location>
</feature>
<feature type="binding site" evidence="7">
    <location>
        <position position="58"/>
    </location>
    <ligand>
        <name>Zn(2+)</name>
        <dbReference type="ChEBI" id="CHEBI:29105"/>
        <label>2</label>
    </ligand>
</feature>
<feature type="binding site" evidence="7">
    <location>
        <position position="136"/>
    </location>
    <ligand>
        <name>Zn(2+)</name>
        <dbReference type="ChEBI" id="CHEBI:29105"/>
        <label>1</label>
    </ligand>
</feature>
<dbReference type="GO" id="GO:0046872">
    <property type="term" value="F:metal ion binding"/>
    <property type="evidence" value="ECO:0007669"/>
    <property type="project" value="UniProtKB-KW"/>
</dbReference>